<keyword evidence="2" id="KW-1185">Reference proteome</keyword>
<proteinExistence type="predicted"/>
<dbReference type="AlphaFoldDB" id="A0A9P0YTM0"/>
<sequence length="62" mass="7115">MQRGWNVFAAQTRSSDQQPILLRMLVHFFWRFKQPCAPLNELKVELWVGSSGEMCGGTFKVG</sequence>
<organism evidence="1 2">
    <name type="scientific">Cuscuta europaea</name>
    <name type="common">European dodder</name>
    <dbReference type="NCBI Taxonomy" id="41803"/>
    <lineage>
        <taxon>Eukaryota</taxon>
        <taxon>Viridiplantae</taxon>
        <taxon>Streptophyta</taxon>
        <taxon>Embryophyta</taxon>
        <taxon>Tracheophyta</taxon>
        <taxon>Spermatophyta</taxon>
        <taxon>Magnoliopsida</taxon>
        <taxon>eudicotyledons</taxon>
        <taxon>Gunneridae</taxon>
        <taxon>Pentapetalae</taxon>
        <taxon>asterids</taxon>
        <taxon>lamiids</taxon>
        <taxon>Solanales</taxon>
        <taxon>Convolvulaceae</taxon>
        <taxon>Cuscuteae</taxon>
        <taxon>Cuscuta</taxon>
        <taxon>Cuscuta subgen. Cuscuta</taxon>
    </lineage>
</organism>
<comment type="caution">
    <text evidence="1">The sequence shown here is derived from an EMBL/GenBank/DDBJ whole genome shotgun (WGS) entry which is preliminary data.</text>
</comment>
<dbReference type="Proteomes" id="UP001152484">
    <property type="component" value="Unassembled WGS sequence"/>
</dbReference>
<reference evidence="1" key="1">
    <citation type="submission" date="2022-07" db="EMBL/GenBank/DDBJ databases">
        <authorList>
            <person name="Macas J."/>
            <person name="Novak P."/>
            <person name="Neumann P."/>
        </authorList>
    </citation>
    <scope>NUCLEOTIDE SEQUENCE</scope>
</reference>
<gene>
    <name evidence="1" type="ORF">CEURO_LOCUS5417</name>
</gene>
<accession>A0A9P0YTM0</accession>
<protein>
    <submittedName>
        <fullName evidence="1">Uncharacterized protein</fullName>
    </submittedName>
</protein>
<evidence type="ECO:0000313" key="2">
    <source>
        <dbReference type="Proteomes" id="UP001152484"/>
    </source>
</evidence>
<dbReference type="EMBL" id="CAMAPE010000009">
    <property type="protein sequence ID" value="CAH9074958.1"/>
    <property type="molecule type" value="Genomic_DNA"/>
</dbReference>
<evidence type="ECO:0000313" key="1">
    <source>
        <dbReference type="EMBL" id="CAH9074958.1"/>
    </source>
</evidence>
<name>A0A9P0YTM0_CUSEU</name>